<keyword evidence="2" id="KW-0969">Cilium</keyword>
<name>A0A444UN38_ACIRT</name>
<evidence type="ECO:0000259" key="1">
    <source>
        <dbReference type="Pfam" id="PF26579"/>
    </source>
</evidence>
<dbReference type="GO" id="GO:0007288">
    <property type="term" value="P:sperm axoneme assembly"/>
    <property type="evidence" value="ECO:0007669"/>
    <property type="project" value="TreeGrafter"/>
</dbReference>
<proteinExistence type="predicted"/>
<keyword evidence="2" id="KW-0282">Flagellum</keyword>
<feature type="domain" description="CFAP47-like immunoglobulin-like" evidence="1">
    <location>
        <begin position="61"/>
        <end position="123"/>
    </location>
</feature>
<dbReference type="PANTHER" id="PTHR45912">
    <property type="entry name" value="CILIA- AND FLAGELLA-ASSOCIATED PROTEIN 47"/>
    <property type="match status" value="1"/>
</dbReference>
<comment type="caution">
    <text evidence="2">The sequence shown here is derived from an EMBL/GenBank/DDBJ whole genome shotgun (WGS) entry which is preliminary data.</text>
</comment>
<organism evidence="2 3">
    <name type="scientific">Acipenser ruthenus</name>
    <name type="common">Sterlet sturgeon</name>
    <dbReference type="NCBI Taxonomy" id="7906"/>
    <lineage>
        <taxon>Eukaryota</taxon>
        <taxon>Metazoa</taxon>
        <taxon>Chordata</taxon>
        <taxon>Craniata</taxon>
        <taxon>Vertebrata</taxon>
        <taxon>Euteleostomi</taxon>
        <taxon>Actinopterygii</taxon>
        <taxon>Chondrostei</taxon>
        <taxon>Acipenseriformes</taxon>
        <taxon>Acipenseridae</taxon>
        <taxon>Acipenser</taxon>
    </lineage>
</organism>
<keyword evidence="3" id="KW-1185">Reference proteome</keyword>
<dbReference type="Pfam" id="PF26579">
    <property type="entry name" value="Ig_CFAP47"/>
    <property type="match status" value="1"/>
</dbReference>
<dbReference type="EMBL" id="SCEB01214215">
    <property type="protein sequence ID" value="RXM36544.1"/>
    <property type="molecule type" value="Genomic_DNA"/>
</dbReference>
<accession>A0A444UN38</accession>
<dbReference type="InterPro" id="IPR058952">
    <property type="entry name" value="Ig_CFAP47"/>
</dbReference>
<keyword evidence="2" id="KW-0966">Cell projection</keyword>
<sequence>MAKEKHTLELTVRLAEWTFHMSGVGLIPLPMEPLSISTCVGTHSSIIVPFLNPTDDNVLVDVLLTGLATTEEFLYGIQFKSEEDKVQLESAVALCLLSKERDTHTGIVTLIFNTIFAPYKPLRYMEPFTTYFLPGSGLEFEVSPRSGLLLPIHSAGTLSHYCSLFPKHVQQEAQSNVGNTSIDL</sequence>
<protein>
    <submittedName>
        <fullName evidence="2">Cilia-and flagella-associated protein 47</fullName>
    </submittedName>
</protein>
<dbReference type="GO" id="GO:0005929">
    <property type="term" value="C:cilium"/>
    <property type="evidence" value="ECO:0007669"/>
    <property type="project" value="TreeGrafter"/>
</dbReference>
<dbReference type="AlphaFoldDB" id="A0A444UN38"/>
<dbReference type="PANTHER" id="PTHR45912:SF3">
    <property type="entry name" value="CILIA- AND FLAGELLA-ASSOCIATED PROTEIN 47"/>
    <property type="match status" value="1"/>
</dbReference>
<dbReference type="Proteomes" id="UP000289886">
    <property type="component" value="Unassembled WGS sequence"/>
</dbReference>
<evidence type="ECO:0000313" key="3">
    <source>
        <dbReference type="Proteomes" id="UP000289886"/>
    </source>
</evidence>
<evidence type="ECO:0000313" key="2">
    <source>
        <dbReference type="EMBL" id="RXM36544.1"/>
    </source>
</evidence>
<gene>
    <name evidence="2" type="ORF">EOD39_11701</name>
</gene>
<reference evidence="2 3" key="1">
    <citation type="submission" date="2019-01" db="EMBL/GenBank/DDBJ databases">
        <title>Draft Genome and Complete Hox-Cluster Characterization of the Sterlet Sturgeon (Acipenser ruthenus).</title>
        <authorList>
            <person name="Wei Q."/>
        </authorList>
    </citation>
    <scope>NUCLEOTIDE SEQUENCE [LARGE SCALE GENOMIC DNA]</scope>
    <source>
        <strain evidence="2">WHYD16114868_AA</strain>
        <tissue evidence="2">Blood</tissue>
    </source>
</reference>